<accession>A0ABT3Q771</accession>
<dbReference type="Pfam" id="PF10988">
    <property type="entry name" value="DUF2807"/>
    <property type="match status" value="1"/>
</dbReference>
<keyword evidence="4" id="KW-1185">Reference proteome</keyword>
<dbReference type="InterPro" id="IPR021255">
    <property type="entry name" value="DUF2807"/>
</dbReference>
<reference evidence="3 4" key="1">
    <citation type="submission" date="2022-11" db="EMBL/GenBank/DDBJ databases">
        <title>Genome sequencing of Acetobacter type strain.</title>
        <authorList>
            <person name="Heo J."/>
            <person name="Lee D."/>
            <person name="Han B.-H."/>
            <person name="Hong S.-B."/>
            <person name="Kwon S.-W."/>
        </authorList>
    </citation>
    <scope>NUCLEOTIDE SEQUENCE [LARGE SCALE GENOMIC DNA]</scope>
    <source>
        <strain evidence="3 4">KACC 21251</strain>
    </source>
</reference>
<feature type="compositionally biased region" description="Basic and acidic residues" evidence="1">
    <location>
        <begin position="246"/>
        <end position="258"/>
    </location>
</feature>
<evidence type="ECO:0000256" key="1">
    <source>
        <dbReference type="SAM" id="MobiDB-lite"/>
    </source>
</evidence>
<comment type="caution">
    <text evidence="3">The sequence shown here is derived from an EMBL/GenBank/DDBJ whole genome shotgun (WGS) entry which is preliminary data.</text>
</comment>
<dbReference type="RefSeq" id="WP_166121125.1">
    <property type="nucleotide sequence ID" value="NZ_JAPIUX010000004.1"/>
</dbReference>
<feature type="region of interest" description="Disordered" evidence="1">
    <location>
        <begin position="220"/>
        <end position="267"/>
    </location>
</feature>
<evidence type="ECO:0000313" key="4">
    <source>
        <dbReference type="Proteomes" id="UP001526446"/>
    </source>
</evidence>
<gene>
    <name evidence="3" type="ORF">OQ252_06945</name>
</gene>
<name>A0ABT3Q771_9PROT</name>
<proteinExistence type="predicted"/>
<dbReference type="Gene3D" id="2.160.20.120">
    <property type="match status" value="1"/>
</dbReference>
<dbReference type="EMBL" id="JAPIUX010000004">
    <property type="protein sequence ID" value="MCX2561133.1"/>
    <property type="molecule type" value="Genomic_DNA"/>
</dbReference>
<dbReference type="Proteomes" id="UP001526446">
    <property type="component" value="Unassembled WGS sequence"/>
</dbReference>
<protein>
    <submittedName>
        <fullName evidence="3">DUF2807 domain-containing protein</fullName>
    </submittedName>
</protein>
<evidence type="ECO:0000313" key="3">
    <source>
        <dbReference type="EMBL" id="MCX2561133.1"/>
    </source>
</evidence>
<organism evidence="3 4">
    <name type="scientific">Acetobacter farinalis</name>
    <dbReference type="NCBI Taxonomy" id="1260984"/>
    <lineage>
        <taxon>Bacteria</taxon>
        <taxon>Pseudomonadati</taxon>
        <taxon>Pseudomonadota</taxon>
        <taxon>Alphaproteobacteria</taxon>
        <taxon>Acetobacterales</taxon>
        <taxon>Acetobacteraceae</taxon>
        <taxon>Acetobacter</taxon>
    </lineage>
</organism>
<feature type="domain" description="Putative auto-transporter adhesin head GIN" evidence="2">
    <location>
        <begin position="57"/>
        <end position="215"/>
    </location>
</feature>
<evidence type="ECO:0000259" key="2">
    <source>
        <dbReference type="Pfam" id="PF10988"/>
    </source>
</evidence>
<sequence length="267" mass="27606">MIRGITMIALGGAALSVLCFGAAASRGPVVLWSSDTVFSDTSSATTTRTLDWQGSNALTFNLPARIICKQGEHPGITLSGSEKLVDQVRLHDNTLDMGEGHIHSLHWRNSSLTITVTAPALNTLTLNGFGSLDMQDFQQPHLALTINGAATVTVHGRADSLTLALEGAGSANLTDLILSDLDLSMDGAGSVKAGPTGHVKISIDGAGSVKLLNTPQSLTQDIDGIGSVSTPHPGAHTAPGPSPQPDKGHTADKDKTAGEDEEDEASF</sequence>